<reference evidence="3" key="1">
    <citation type="submission" date="2018-07" db="EMBL/GenBank/DDBJ databases">
        <title>Annotation of Aphanomyces astaci genome assembly.</title>
        <authorList>
            <person name="Studholme D.J."/>
        </authorList>
    </citation>
    <scope>NUCLEOTIDE SEQUENCE [LARGE SCALE GENOMIC DNA]</scope>
    <source>
        <strain evidence="3">Pc</strain>
    </source>
</reference>
<dbReference type="AlphaFoldDB" id="A0A425CTC0"/>
<feature type="compositionally biased region" description="Basic and acidic residues" evidence="2">
    <location>
        <begin position="431"/>
        <end position="440"/>
    </location>
</feature>
<feature type="coiled-coil region" evidence="1">
    <location>
        <begin position="201"/>
        <end position="322"/>
    </location>
</feature>
<evidence type="ECO:0000313" key="4">
    <source>
        <dbReference type="Proteomes" id="UP000284702"/>
    </source>
</evidence>
<feature type="region of interest" description="Disordered" evidence="2">
    <location>
        <begin position="425"/>
        <end position="469"/>
    </location>
</feature>
<evidence type="ECO:0000256" key="2">
    <source>
        <dbReference type="SAM" id="MobiDB-lite"/>
    </source>
</evidence>
<evidence type="ECO:0000256" key="1">
    <source>
        <dbReference type="SAM" id="Coils"/>
    </source>
</evidence>
<feature type="compositionally biased region" description="Gly residues" evidence="2">
    <location>
        <begin position="442"/>
        <end position="451"/>
    </location>
</feature>
<protein>
    <submittedName>
        <fullName evidence="3">Uncharacterized protein</fullName>
    </submittedName>
</protein>
<comment type="caution">
    <text evidence="3">The sequence shown here is derived from an EMBL/GenBank/DDBJ whole genome shotgun (WGS) entry which is preliminary data.</text>
</comment>
<dbReference type="VEuPathDB" id="FungiDB:H257_02945"/>
<dbReference type="PANTHER" id="PTHR34251:SF1">
    <property type="entry name" value="LEUCINE, GLUTAMATE AND LYSINE RICH 1"/>
    <property type="match status" value="1"/>
</dbReference>
<evidence type="ECO:0000313" key="3">
    <source>
        <dbReference type="EMBL" id="RQM20245.1"/>
    </source>
</evidence>
<accession>A0A425CTC0</accession>
<keyword evidence="1" id="KW-0175">Coiled coil</keyword>
<feature type="coiled-coil region" evidence="1">
    <location>
        <begin position="370"/>
        <end position="397"/>
    </location>
</feature>
<gene>
    <name evidence="3" type="ORF">B5M09_001590</name>
</gene>
<dbReference type="EMBL" id="MZMZ02003975">
    <property type="protein sequence ID" value="RQM20245.1"/>
    <property type="molecule type" value="Genomic_DNA"/>
</dbReference>
<keyword evidence="4" id="KW-1185">Reference proteome</keyword>
<proteinExistence type="predicted"/>
<dbReference type="Proteomes" id="UP000284702">
    <property type="component" value="Unassembled WGS sequence"/>
</dbReference>
<name>A0A425CTC0_APHAT</name>
<dbReference type="PANTHER" id="PTHR34251">
    <property type="entry name" value="LEUCINE-, GLUTAMATE- AND LYSINE-RICH PROTEIN 1"/>
    <property type="match status" value="1"/>
</dbReference>
<sequence length="469" mass="52704">MSGFKLHAHDVLRDPTKDELYNGPKREKLPAAVQRMDAADTACTFCGVSYFVFAEVQELTQRVRRYERQCQTFATWMQREKATNATMRNELALWTRDFHTAMGVASEKLVELHRRNTLQATSIQSLEAKLTAKETELEGLRCRVLAETATKVLELEARIVDKDQTIAQQAQHSQEFAAKAAESDARWRDVTHMMECQATSVTEAQVKLHQMQAQVELAQAEAARVAANAQVERADVGALQDDVAKYKHLATALEKNKALLLAERDELKQTIAIAHDKVNQVKRAKLSSHQDKSAATALEKKLRDVEAALRDTKAAMEQERADWDRKHVAWERKVAERDVKLDAMAKDLQQMRSAAPTVVVKEVVTSNNNNKALEGEVERLTHIVAQKDQEIQLLQQTVHRECMERTSMLEKMRSAKILPDMVTTHGSSPHLVDERGENDHGGNNGGGGGGLASFYEKLRKKKARPKTKA</sequence>
<dbReference type="InterPro" id="IPR038799">
    <property type="entry name" value="LEKR1"/>
</dbReference>
<feature type="compositionally biased region" description="Basic residues" evidence="2">
    <location>
        <begin position="458"/>
        <end position="469"/>
    </location>
</feature>
<organism evidence="3 4">
    <name type="scientific">Aphanomyces astaci</name>
    <name type="common">Crayfish plague agent</name>
    <dbReference type="NCBI Taxonomy" id="112090"/>
    <lineage>
        <taxon>Eukaryota</taxon>
        <taxon>Sar</taxon>
        <taxon>Stramenopiles</taxon>
        <taxon>Oomycota</taxon>
        <taxon>Saprolegniomycetes</taxon>
        <taxon>Saprolegniales</taxon>
        <taxon>Verrucalvaceae</taxon>
        <taxon>Aphanomyces</taxon>
    </lineage>
</organism>